<dbReference type="PANTHER" id="PTHR34387">
    <property type="entry name" value="SLR1258 PROTEIN"/>
    <property type="match status" value="1"/>
</dbReference>
<dbReference type="AlphaFoldDB" id="A0A1A9EWI1"/>
<dbReference type="InterPro" id="IPR016907">
    <property type="entry name" value="UCP029033"/>
</dbReference>
<sequence length="238" mass="26632">MSTTQRSSALLLGLCILLGLSALGYLLGEGALRVKEHERSVTVKGLSEREYPADIVLWPIQFSVVDNDLTALYTRQQRHGEQIRAFLLLRGIEPSEISLSPPAVIDKQVQQYGDGNYSQRYSATQTVTLYSTRIDQVRLVMQDLAELGQSGIALTGDQYGNSTEYLFNRLNDVKPDMVEEATREARAVAEKFAADSDSRLGKIRSAQQGQFSISDRDRNNPHIKKLRVVSTVEYYLSD</sequence>
<dbReference type="RefSeq" id="WP_067379679.1">
    <property type="nucleotide sequence ID" value="NZ_CP015839.1"/>
</dbReference>
<dbReference type="InterPro" id="IPR052022">
    <property type="entry name" value="26kDa_periplasmic_antigen"/>
</dbReference>
<dbReference type="Proteomes" id="UP000078070">
    <property type="component" value="Chromosome"/>
</dbReference>
<dbReference type="OrthoDB" id="9806540at2"/>
<reference evidence="2" key="1">
    <citation type="submission" date="2016-05" db="EMBL/GenBank/DDBJ databases">
        <authorList>
            <person name="Baek K."/>
            <person name="Yang S.-J."/>
        </authorList>
    </citation>
    <scope>NUCLEOTIDE SEQUENCE [LARGE SCALE GENOMIC DNA]</scope>
    <source>
        <strain evidence="2">ST58-10</strain>
    </source>
</reference>
<evidence type="ECO:0000313" key="2">
    <source>
        <dbReference type="Proteomes" id="UP000078070"/>
    </source>
</evidence>
<accession>A0A1A9EWI1</accession>
<dbReference type="PIRSF" id="PIRSF029033">
    <property type="entry name" value="UCP029033"/>
    <property type="match status" value="1"/>
</dbReference>
<dbReference type="Pfam" id="PF04402">
    <property type="entry name" value="SIMPL"/>
    <property type="match status" value="1"/>
</dbReference>
<dbReference type="KEGG" id="mars:A8C75_06470"/>
<organism evidence="1 2">
    <name type="scientific">Marinobacterium aestuarii</name>
    <dbReference type="NCBI Taxonomy" id="1821621"/>
    <lineage>
        <taxon>Bacteria</taxon>
        <taxon>Pseudomonadati</taxon>
        <taxon>Pseudomonadota</taxon>
        <taxon>Gammaproteobacteria</taxon>
        <taxon>Oceanospirillales</taxon>
        <taxon>Oceanospirillaceae</taxon>
        <taxon>Marinobacterium</taxon>
    </lineage>
</organism>
<keyword evidence="2" id="KW-1185">Reference proteome</keyword>
<evidence type="ECO:0000313" key="1">
    <source>
        <dbReference type="EMBL" id="ANG62172.1"/>
    </source>
</evidence>
<dbReference type="GO" id="GO:0006974">
    <property type="term" value="P:DNA damage response"/>
    <property type="evidence" value="ECO:0007669"/>
    <property type="project" value="TreeGrafter"/>
</dbReference>
<dbReference type="EMBL" id="CP015839">
    <property type="protein sequence ID" value="ANG62172.1"/>
    <property type="molecule type" value="Genomic_DNA"/>
</dbReference>
<dbReference type="PANTHER" id="PTHR34387:SF2">
    <property type="entry name" value="SLR1258 PROTEIN"/>
    <property type="match status" value="1"/>
</dbReference>
<reference evidence="1 2" key="2">
    <citation type="journal article" date="2018" name="Int. J. Syst. Evol. Microbiol.">
        <title>Marinobacterium aestuarii sp. nov., a benzene-degrading marine bacterium isolated from estuary sediment.</title>
        <authorList>
            <person name="Bae S.S."/>
            <person name="Jung J."/>
            <person name="Chung D."/>
            <person name="Baek K."/>
        </authorList>
    </citation>
    <scope>NUCLEOTIDE SEQUENCE [LARGE SCALE GENOMIC DNA]</scope>
    <source>
        <strain evidence="1 2">ST58-10</strain>
    </source>
</reference>
<proteinExistence type="predicted"/>
<evidence type="ECO:0008006" key="3">
    <source>
        <dbReference type="Google" id="ProtNLM"/>
    </source>
</evidence>
<dbReference type="InterPro" id="IPR007497">
    <property type="entry name" value="SIMPL/DUF541"/>
</dbReference>
<protein>
    <recommendedName>
        <fullName evidence="3">SIMPL domain-containing protein</fullName>
    </recommendedName>
</protein>
<name>A0A1A9EWI1_9GAMM</name>
<dbReference type="STRING" id="1821621.A8C75_06470"/>
<gene>
    <name evidence="1" type="ORF">A8C75_06470</name>
</gene>